<feature type="coiled-coil region" evidence="1">
    <location>
        <begin position="33"/>
        <end position="60"/>
    </location>
</feature>
<dbReference type="Proteomes" id="UP000232163">
    <property type="component" value="Unassembled WGS sequence"/>
</dbReference>
<dbReference type="EMBL" id="MZMT01000020">
    <property type="protein sequence ID" value="PIO45373.1"/>
    <property type="molecule type" value="Genomic_DNA"/>
</dbReference>
<name>A0A2N9W0V5_9HYPH</name>
<protein>
    <submittedName>
        <fullName evidence="2">Uncharacterized protein</fullName>
    </submittedName>
</protein>
<sequence>MANWLEVLREKNELAVMLGKKIPHMLTHEPLTLDQATELYTFLENHAQSMEEILEKMELDDLPESYYQVAEDLDNIFNNLAAAAAEKLAEMRSSE</sequence>
<gene>
    <name evidence="2" type="ORF">B5P45_07845</name>
</gene>
<dbReference type="OrthoDB" id="8093859at2"/>
<organism evidence="2 3">
    <name type="scientific">Phyllobacterium zundukense</name>
    <dbReference type="NCBI Taxonomy" id="1867719"/>
    <lineage>
        <taxon>Bacteria</taxon>
        <taxon>Pseudomonadati</taxon>
        <taxon>Pseudomonadota</taxon>
        <taxon>Alphaproteobacteria</taxon>
        <taxon>Hyphomicrobiales</taxon>
        <taxon>Phyllobacteriaceae</taxon>
        <taxon>Phyllobacterium</taxon>
    </lineage>
</organism>
<evidence type="ECO:0000313" key="3">
    <source>
        <dbReference type="Proteomes" id="UP000232163"/>
    </source>
</evidence>
<evidence type="ECO:0000313" key="2">
    <source>
        <dbReference type="EMBL" id="PIO45373.1"/>
    </source>
</evidence>
<comment type="caution">
    <text evidence="2">The sequence shown here is derived from an EMBL/GenBank/DDBJ whole genome shotgun (WGS) entry which is preliminary data.</text>
</comment>
<dbReference type="RefSeq" id="WP_099997738.1">
    <property type="nucleotide sequence ID" value="NZ_CP017940.1"/>
</dbReference>
<proteinExistence type="predicted"/>
<evidence type="ECO:0000256" key="1">
    <source>
        <dbReference type="SAM" id="Coils"/>
    </source>
</evidence>
<accession>A0A2N9W0V5</accession>
<reference evidence="2 3" key="1">
    <citation type="journal article" date="2017" name="Int J Environ Stud">
        <title>Does the Miocene-Pliocene relict legume Oxytropis triphylla form nitrogen-fixing nodules with a combination of bacterial strains?</title>
        <authorList>
            <person name="Safronova V."/>
            <person name="Belimov A."/>
            <person name="Sazanova A."/>
            <person name="Kuznetsova I."/>
            <person name="Popova J."/>
            <person name="Andronov E."/>
            <person name="Verkhozina A."/>
            <person name="Tikhonovich I."/>
        </authorList>
    </citation>
    <scope>NUCLEOTIDE SEQUENCE [LARGE SCALE GENOMIC DNA]</scope>
    <source>
        <strain evidence="2 3">Tri-38</strain>
    </source>
</reference>
<keyword evidence="1" id="KW-0175">Coiled coil</keyword>
<dbReference type="AlphaFoldDB" id="A0A2N9W0V5"/>
<keyword evidence="3" id="KW-1185">Reference proteome</keyword>
<dbReference type="KEGG" id="pht:BLM14_01230"/>